<keyword evidence="6" id="KW-0282">Flagellum</keyword>
<proteinExistence type="inferred from homology"/>
<dbReference type="Gene3D" id="1.20.1330.10">
    <property type="entry name" value="f41 fragment of flagellin, N-terminal domain"/>
    <property type="match status" value="1"/>
</dbReference>
<evidence type="ECO:0000256" key="2">
    <source>
        <dbReference type="ARBA" id="ARBA00005709"/>
    </source>
</evidence>
<keyword evidence="6" id="KW-0966">Cell projection</keyword>
<dbReference type="Proteomes" id="UP000266016">
    <property type="component" value="Unassembled WGS sequence"/>
</dbReference>
<evidence type="ECO:0000259" key="5">
    <source>
        <dbReference type="Pfam" id="PF00700"/>
    </source>
</evidence>
<dbReference type="SUPFAM" id="SSF64518">
    <property type="entry name" value="Phase 1 flagellin"/>
    <property type="match status" value="1"/>
</dbReference>
<sequence>MRVTQSMLSNNMIRNISNSYERLAKLQEQILTQKKFSKPSDDPVAAMMGMNYRTSLNQVEQYSRNISEATNWVESTDSALGQAISALQRMRELTVQASNGTYESDQRDSVNEEIKQLRQHLVDIGDTQLGGKYIFNGYDTNKRPSDTMVDGAPSYGTDEIQVEVFTGIKIPINTSGQSTFGEALKTGGTIDQLMASLKSTDEADITNRLAELDETINVFIKEQAKVGAKQNRIDLMTDRVGQQEVFAQKILSSNEDVDMEKVILDFTTQESIHTASLSVGAKVIQPSLLDFLR</sequence>
<dbReference type="NCBIfam" id="TIGR02550">
    <property type="entry name" value="flagell_flgL"/>
    <property type="match status" value="1"/>
</dbReference>
<dbReference type="InterPro" id="IPR046358">
    <property type="entry name" value="Flagellin_C"/>
</dbReference>
<dbReference type="InterPro" id="IPR013384">
    <property type="entry name" value="Flagell_FlgL"/>
</dbReference>
<dbReference type="InterPro" id="IPR001492">
    <property type="entry name" value="Flagellin"/>
</dbReference>
<evidence type="ECO:0000313" key="6">
    <source>
        <dbReference type="EMBL" id="RID84785.1"/>
    </source>
</evidence>
<evidence type="ECO:0000256" key="1">
    <source>
        <dbReference type="ARBA" id="ARBA00004365"/>
    </source>
</evidence>
<evidence type="ECO:0000313" key="7">
    <source>
        <dbReference type="Proteomes" id="UP000266016"/>
    </source>
</evidence>
<name>A0A398B4E8_9BACI</name>
<dbReference type="GO" id="GO:0071973">
    <property type="term" value="P:bacterial-type flagellum-dependent cell motility"/>
    <property type="evidence" value="ECO:0007669"/>
    <property type="project" value="InterPro"/>
</dbReference>
<dbReference type="Pfam" id="PF00700">
    <property type="entry name" value="Flagellin_C"/>
    <property type="match status" value="1"/>
</dbReference>
<keyword evidence="7" id="KW-1185">Reference proteome</keyword>
<gene>
    <name evidence="6" type="primary">flgL</name>
    <name evidence="6" type="ORF">D1953_13050</name>
</gene>
<dbReference type="AlphaFoldDB" id="A0A398B4E8"/>
<dbReference type="PANTHER" id="PTHR42792:SF1">
    <property type="entry name" value="FLAGELLAR HOOK-ASSOCIATED PROTEIN 3"/>
    <property type="match status" value="1"/>
</dbReference>
<reference evidence="6 7" key="1">
    <citation type="submission" date="2018-08" db="EMBL/GenBank/DDBJ databases">
        <title>Bacillus jemisoniae sp. nov., Bacillus chryseoplanitiae sp. nov., Bacillus resnikiae sp. nov., and Bacillus frankliniae sp. nov., isolated from Viking spacecraft and associated surfaces.</title>
        <authorList>
            <person name="Seuylemezian A."/>
            <person name="Vaishampayan P."/>
        </authorList>
    </citation>
    <scope>NUCLEOTIDE SEQUENCE [LARGE SCALE GENOMIC DNA]</scope>
    <source>
        <strain evidence="6 7">MA001</strain>
    </source>
</reference>
<comment type="subcellular location">
    <subcellularLocation>
        <location evidence="1">Bacterial flagellum</location>
    </subcellularLocation>
</comment>
<dbReference type="GO" id="GO:0009424">
    <property type="term" value="C:bacterial-type flagellum hook"/>
    <property type="evidence" value="ECO:0007669"/>
    <property type="project" value="InterPro"/>
</dbReference>
<organism evidence="6 7">
    <name type="scientific">Peribacillus asahii</name>
    <dbReference type="NCBI Taxonomy" id="228899"/>
    <lineage>
        <taxon>Bacteria</taxon>
        <taxon>Bacillati</taxon>
        <taxon>Bacillota</taxon>
        <taxon>Bacilli</taxon>
        <taxon>Bacillales</taxon>
        <taxon>Bacillaceae</taxon>
        <taxon>Peribacillus</taxon>
    </lineage>
</organism>
<dbReference type="Pfam" id="PF00669">
    <property type="entry name" value="Flagellin_N"/>
    <property type="match status" value="1"/>
</dbReference>
<evidence type="ECO:0000259" key="4">
    <source>
        <dbReference type="Pfam" id="PF00669"/>
    </source>
</evidence>
<protein>
    <submittedName>
        <fullName evidence="6">Flagellar hook-associated protein FlgL</fullName>
    </submittedName>
</protein>
<comment type="caution">
    <text evidence="6">The sequence shown here is derived from an EMBL/GenBank/DDBJ whole genome shotgun (WGS) entry which is preliminary data.</text>
</comment>
<dbReference type="EMBL" id="QWVS01000023">
    <property type="protein sequence ID" value="RID84785.1"/>
    <property type="molecule type" value="Genomic_DNA"/>
</dbReference>
<dbReference type="PANTHER" id="PTHR42792">
    <property type="entry name" value="FLAGELLIN"/>
    <property type="match status" value="1"/>
</dbReference>
<dbReference type="InterPro" id="IPR001029">
    <property type="entry name" value="Flagellin_N"/>
</dbReference>
<feature type="domain" description="Flagellin N-terminal" evidence="4">
    <location>
        <begin position="5"/>
        <end position="140"/>
    </location>
</feature>
<feature type="domain" description="Flagellin C-terminal" evidence="5">
    <location>
        <begin position="211"/>
        <end position="292"/>
    </location>
</feature>
<accession>A0A398B4E8</accession>
<evidence type="ECO:0000256" key="3">
    <source>
        <dbReference type="ARBA" id="ARBA00023143"/>
    </source>
</evidence>
<keyword evidence="3" id="KW-0975">Bacterial flagellum</keyword>
<comment type="similarity">
    <text evidence="2">Belongs to the bacterial flagellin family.</text>
</comment>
<dbReference type="RefSeq" id="WP_119117636.1">
    <property type="nucleotide sequence ID" value="NZ_QWVS01000023.1"/>
</dbReference>
<keyword evidence="6" id="KW-0969">Cilium</keyword>
<dbReference type="GO" id="GO:0005198">
    <property type="term" value="F:structural molecule activity"/>
    <property type="evidence" value="ECO:0007669"/>
    <property type="project" value="InterPro"/>
</dbReference>